<reference evidence="1 2" key="1">
    <citation type="submission" date="2015-09" db="EMBL/GenBank/DDBJ databases">
        <title>Draft genome of a European isolate of the apple canker pathogen Neonectria ditissima.</title>
        <authorList>
            <person name="Gomez-Cortecero A."/>
            <person name="Harrison R.J."/>
            <person name="Armitage A.D."/>
        </authorList>
    </citation>
    <scope>NUCLEOTIDE SEQUENCE [LARGE SCALE GENOMIC DNA]</scope>
    <source>
        <strain evidence="1 2">R09/05</strain>
    </source>
</reference>
<evidence type="ECO:0000313" key="2">
    <source>
        <dbReference type="Proteomes" id="UP000050424"/>
    </source>
</evidence>
<dbReference type="EMBL" id="LKCW01000016">
    <property type="protein sequence ID" value="KPM44704.1"/>
    <property type="molecule type" value="Genomic_DNA"/>
</dbReference>
<comment type="caution">
    <text evidence="1">The sequence shown here is derived from an EMBL/GenBank/DDBJ whole genome shotgun (WGS) entry which is preliminary data.</text>
</comment>
<protein>
    <recommendedName>
        <fullName evidence="3">FIST domain-containing protein</fullName>
    </recommendedName>
</protein>
<name>A0A0P7BD53_9HYPO</name>
<dbReference type="Proteomes" id="UP000050424">
    <property type="component" value="Unassembled WGS sequence"/>
</dbReference>
<evidence type="ECO:0000313" key="1">
    <source>
        <dbReference type="EMBL" id="KPM44704.1"/>
    </source>
</evidence>
<evidence type="ECO:0008006" key="3">
    <source>
        <dbReference type="Google" id="ProtNLM"/>
    </source>
</evidence>
<gene>
    <name evidence="1" type="ORF">AK830_g1856</name>
</gene>
<proteinExistence type="predicted"/>
<accession>A0A0P7BD53</accession>
<dbReference type="OrthoDB" id="1744869at2759"/>
<dbReference type="AlphaFoldDB" id="A0A0P7BD53"/>
<dbReference type="STRING" id="78410.A0A0P7BD53"/>
<sequence length="483" mass="52353">MALTLSLVRRASRSRSWCSIATGARRAQSTWSDSVFFSIDLGSDKKDLSSLLQGIKAQVKLTNPDRHDAAVILATPQYAKLLEENVFMSEFVDFISGSEKLDQFHVLGAVVDHIAPPLLKNKPIQGLSILRGSLDNILPDLWTPAPPKAAEDADKVAALTIKVGDPLLTIPLANTTFLNHRTSTLIASRFDFGQGSPRLNQQIEKHWQQVSLPLKNQLQSVGDLGLWTPLVPLTHPRVVTESFGNIVRRVSVNNKSTPASNELEPAVDELHDRKSYLVQQSNMGVWAMIMPPLYSQTGTDLSGARDPDPAATYDENHSATELMSSTSSRLQELYGQGGRLYQILSGGGGWGAKKGLLSLDPQRTHFSLSEEEEMQRFIQAMDGGNFVPVGSMIQFFASTAAPASQPAGGSFTGVIFGTAGTPHASAVNSAESDPVVVDNLFGALSDDGVFVTSSDATTDTTPGFNKDWRLNVPHSRIFVRKTD</sequence>
<organism evidence="1 2">
    <name type="scientific">Neonectria ditissima</name>
    <dbReference type="NCBI Taxonomy" id="78410"/>
    <lineage>
        <taxon>Eukaryota</taxon>
        <taxon>Fungi</taxon>
        <taxon>Dikarya</taxon>
        <taxon>Ascomycota</taxon>
        <taxon>Pezizomycotina</taxon>
        <taxon>Sordariomycetes</taxon>
        <taxon>Hypocreomycetidae</taxon>
        <taxon>Hypocreales</taxon>
        <taxon>Nectriaceae</taxon>
        <taxon>Neonectria</taxon>
    </lineage>
</organism>
<keyword evidence="2" id="KW-1185">Reference proteome</keyword>